<proteinExistence type="predicted"/>
<evidence type="ECO:0000313" key="1">
    <source>
        <dbReference type="EMBL" id="KIL63111.1"/>
    </source>
</evidence>
<protein>
    <submittedName>
        <fullName evidence="1">Uncharacterized protein</fullName>
    </submittedName>
</protein>
<dbReference type="Proteomes" id="UP000054549">
    <property type="component" value="Unassembled WGS sequence"/>
</dbReference>
<evidence type="ECO:0000313" key="2">
    <source>
        <dbReference type="Proteomes" id="UP000054549"/>
    </source>
</evidence>
<name>A0A0C2X1U0_AMAMK</name>
<organism evidence="1 2">
    <name type="scientific">Amanita muscaria (strain Koide BX008)</name>
    <dbReference type="NCBI Taxonomy" id="946122"/>
    <lineage>
        <taxon>Eukaryota</taxon>
        <taxon>Fungi</taxon>
        <taxon>Dikarya</taxon>
        <taxon>Basidiomycota</taxon>
        <taxon>Agaricomycotina</taxon>
        <taxon>Agaricomycetes</taxon>
        <taxon>Agaricomycetidae</taxon>
        <taxon>Agaricales</taxon>
        <taxon>Pluteineae</taxon>
        <taxon>Amanitaceae</taxon>
        <taxon>Amanita</taxon>
    </lineage>
</organism>
<sequence length="68" mass="7644">MSRRLLLLGVFPDWHELGGQHAVWVEMTWTVDSLAPMGYMNITSPAGSKDFLRTPAQNEGAWQVLSLE</sequence>
<keyword evidence="2" id="KW-1185">Reference proteome</keyword>
<gene>
    <name evidence="1" type="ORF">M378DRAFT_164802</name>
</gene>
<accession>A0A0C2X1U0</accession>
<dbReference type="HOGENOM" id="CLU_2793459_0_0_1"/>
<reference evidence="1 2" key="1">
    <citation type="submission" date="2014-04" db="EMBL/GenBank/DDBJ databases">
        <title>Evolutionary Origins and Diversification of the Mycorrhizal Mutualists.</title>
        <authorList>
            <consortium name="DOE Joint Genome Institute"/>
            <consortium name="Mycorrhizal Genomics Consortium"/>
            <person name="Kohler A."/>
            <person name="Kuo A."/>
            <person name="Nagy L.G."/>
            <person name="Floudas D."/>
            <person name="Copeland A."/>
            <person name="Barry K.W."/>
            <person name="Cichocki N."/>
            <person name="Veneault-Fourrey C."/>
            <person name="LaButti K."/>
            <person name="Lindquist E.A."/>
            <person name="Lipzen A."/>
            <person name="Lundell T."/>
            <person name="Morin E."/>
            <person name="Murat C."/>
            <person name="Riley R."/>
            <person name="Ohm R."/>
            <person name="Sun H."/>
            <person name="Tunlid A."/>
            <person name="Henrissat B."/>
            <person name="Grigoriev I.V."/>
            <person name="Hibbett D.S."/>
            <person name="Martin F."/>
        </authorList>
    </citation>
    <scope>NUCLEOTIDE SEQUENCE [LARGE SCALE GENOMIC DNA]</scope>
    <source>
        <strain evidence="1 2">Koide BX008</strain>
    </source>
</reference>
<dbReference type="AlphaFoldDB" id="A0A0C2X1U0"/>
<dbReference type="InParanoid" id="A0A0C2X1U0"/>
<dbReference type="EMBL" id="KN818262">
    <property type="protein sequence ID" value="KIL63111.1"/>
    <property type="molecule type" value="Genomic_DNA"/>
</dbReference>